<dbReference type="Proteomes" id="UP000094819">
    <property type="component" value="Unassembled WGS sequence"/>
</dbReference>
<evidence type="ECO:0000313" key="2">
    <source>
        <dbReference type="Proteomes" id="UP000094819"/>
    </source>
</evidence>
<reference evidence="1 2" key="1">
    <citation type="submission" date="2016-06" db="EMBL/GenBank/DDBJ databases">
        <title>Evolution of pathogenesis and genome organization in the Tremellales.</title>
        <authorList>
            <person name="Cuomo C."/>
            <person name="Litvintseva A."/>
            <person name="Heitman J."/>
            <person name="Chen Y."/>
            <person name="Sun S."/>
            <person name="Springer D."/>
            <person name="Dromer F."/>
            <person name="Young S."/>
            <person name="Zeng Q."/>
            <person name="Chapman S."/>
            <person name="Gujja S."/>
            <person name="Saif S."/>
            <person name="Birren B."/>
        </authorList>
    </citation>
    <scope>NUCLEOTIDE SEQUENCE [LARGE SCALE GENOMIC DNA]</scope>
    <source>
        <strain evidence="1 2">CBS 7118</strain>
    </source>
</reference>
<evidence type="ECO:0000313" key="1">
    <source>
        <dbReference type="EMBL" id="ODN88848.1"/>
    </source>
</evidence>
<dbReference type="RefSeq" id="XP_019029406.1">
    <property type="nucleotide sequence ID" value="XM_019178705.1"/>
</dbReference>
<proteinExistence type="predicted"/>
<accession>A0A1E3IK02</accession>
<dbReference type="GeneID" id="30195862"/>
<keyword evidence="2" id="KW-1185">Reference proteome</keyword>
<gene>
    <name evidence="1" type="ORF">L198_06650</name>
</gene>
<name>A0A1E3IK02_9TREE</name>
<comment type="caution">
    <text evidence="1">The sequence shown here is derived from an EMBL/GenBank/DDBJ whole genome shotgun (WGS) entry which is preliminary data.</text>
</comment>
<dbReference type="AlphaFoldDB" id="A0A1E3IK02"/>
<organism evidence="1 2">
    <name type="scientific">Cryptococcus wingfieldii CBS 7118</name>
    <dbReference type="NCBI Taxonomy" id="1295528"/>
    <lineage>
        <taxon>Eukaryota</taxon>
        <taxon>Fungi</taxon>
        <taxon>Dikarya</taxon>
        <taxon>Basidiomycota</taxon>
        <taxon>Agaricomycotina</taxon>
        <taxon>Tremellomycetes</taxon>
        <taxon>Tremellales</taxon>
        <taxon>Cryptococcaceae</taxon>
        <taxon>Cryptococcus</taxon>
    </lineage>
</organism>
<dbReference type="EMBL" id="AWGH01000024">
    <property type="protein sequence ID" value="ODN88848.1"/>
    <property type="molecule type" value="Genomic_DNA"/>
</dbReference>
<protein>
    <submittedName>
        <fullName evidence="1">Uncharacterized protein</fullName>
    </submittedName>
</protein>
<sequence length="197" mass="20992">MSSLHDTLEAIRRVGVFPEGAEEIPGVAVQPGFAVQPGVAVHDFGAVDNIRPPREMGEASRDIRSLFEKGSGQDITRSPLGSKAWDIDVNYSQNCLAVSSEYTCGMTKSHKPSVAPLGVDPSSTKSPGKLPEDGYIEAIAAAAQLLEAGPESAMKDSLFSYYTPSGHHASIGKRKNHMRGADWLISVGKSKVSEELP</sequence>